<sequence length="75" mass="7802">MLYRYVRTCLMMSSILVPGLSYAQGYCSAVTGTGLNLGCAETLANTSTGTLGAADVFVDPVIGNFDGLVWSGTQT</sequence>
<keyword evidence="1" id="KW-0732">Signal</keyword>
<keyword evidence="3" id="KW-1185">Reference proteome</keyword>
<name>A0A0P1E4T8_9RHOB</name>
<dbReference type="EMBL" id="CYPS01000021">
    <property type="protein sequence ID" value="CUH42384.1"/>
    <property type="molecule type" value="Genomic_DNA"/>
</dbReference>
<dbReference type="AlphaFoldDB" id="A0A0P1E4T8"/>
<feature type="chain" id="PRO_5006061205" evidence="1">
    <location>
        <begin position="24"/>
        <end position="75"/>
    </location>
</feature>
<dbReference type="Proteomes" id="UP000050786">
    <property type="component" value="Unassembled WGS sequence"/>
</dbReference>
<evidence type="ECO:0000313" key="3">
    <source>
        <dbReference type="Proteomes" id="UP000050786"/>
    </source>
</evidence>
<gene>
    <name evidence="2" type="ORF">RUM4293_01272</name>
</gene>
<reference evidence="3" key="1">
    <citation type="submission" date="2015-09" db="EMBL/GenBank/DDBJ databases">
        <authorList>
            <person name="Rodrigo-Torres L."/>
            <person name="Arahal D.R."/>
        </authorList>
    </citation>
    <scope>NUCLEOTIDE SEQUENCE [LARGE SCALE GENOMIC DNA]</scope>
    <source>
        <strain evidence="3">CECT 4293</strain>
    </source>
</reference>
<organism evidence="2 3">
    <name type="scientific">Ruegeria atlantica</name>
    <dbReference type="NCBI Taxonomy" id="81569"/>
    <lineage>
        <taxon>Bacteria</taxon>
        <taxon>Pseudomonadati</taxon>
        <taxon>Pseudomonadota</taxon>
        <taxon>Alphaproteobacteria</taxon>
        <taxon>Rhodobacterales</taxon>
        <taxon>Roseobacteraceae</taxon>
        <taxon>Ruegeria</taxon>
    </lineage>
</organism>
<dbReference type="RefSeq" id="WP_145975807.1">
    <property type="nucleotide sequence ID" value="NZ_CYPS01000021.1"/>
</dbReference>
<accession>A0A0P1E4T8</accession>
<feature type="signal peptide" evidence="1">
    <location>
        <begin position="1"/>
        <end position="23"/>
    </location>
</feature>
<evidence type="ECO:0000313" key="2">
    <source>
        <dbReference type="EMBL" id="CUH42384.1"/>
    </source>
</evidence>
<proteinExistence type="predicted"/>
<protein>
    <submittedName>
        <fullName evidence="2">Uncharacterized protein</fullName>
    </submittedName>
</protein>
<evidence type="ECO:0000256" key="1">
    <source>
        <dbReference type="SAM" id="SignalP"/>
    </source>
</evidence>